<name>A0AA45C857_9BACT</name>
<keyword evidence="4" id="KW-1185">Reference proteome</keyword>
<dbReference type="Proteomes" id="UP000245921">
    <property type="component" value="Unassembled WGS sequence"/>
</dbReference>
<dbReference type="PANTHER" id="PTHR30508">
    <property type="entry name" value="FES CLUSTER ASSEMBLY PROTEIN SUF"/>
    <property type="match status" value="1"/>
</dbReference>
<dbReference type="SUPFAM" id="SSF101960">
    <property type="entry name" value="Stabilizer of iron transporter SufD"/>
    <property type="match status" value="1"/>
</dbReference>
<evidence type="ECO:0000313" key="3">
    <source>
        <dbReference type="EMBL" id="PWJ95717.1"/>
    </source>
</evidence>
<gene>
    <name evidence="3" type="ORF">C7380_104136</name>
</gene>
<dbReference type="GO" id="GO:0016226">
    <property type="term" value="P:iron-sulfur cluster assembly"/>
    <property type="evidence" value="ECO:0007669"/>
    <property type="project" value="InterPro"/>
</dbReference>
<dbReference type="InterPro" id="IPR037284">
    <property type="entry name" value="SUF_FeS_clus_asmbl_SufBD_sf"/>
</dbReference>
<reference evidence="3 4" key="1">
    <citation type="submission" date="2018-05" db="EMBL/GenBank/DDBJ databases">
        <title>Genomic Encyclopedia of Type Strains, Phase IV (KMG-IV): sequencing the most valuable type-strain genomes for metagenomic binning, comparative biology and taxonomic classification.</title>
        <authorList>
            <person name="Goeker M."/>
        </authorList>
    </citation>
    <scope>NUCLEOTIDE SEQUENCE [LARGE SCALE GENOMIC DNA]</scope>
    <source>
        <strain evidence="3 4">DSM 24906</strain>
    </source>
</reference>
<sequence length="319" mass="35849">MQIEKNYSKEFEYIQKAYDKAGGDVSGLLTKDIVSIIVSGHKILGRNTVEGVHIEADCDENHVKLYFKVDDGVVVKKPVHLCVGYLKDFGEQNLDYEFDIGNNVIINFISHCSFPAAKDILHKMKSKMIIGNNSKVTYEDVHFHNEEGLVNLDTDYETIVGNNSKYDNRFTLTKTRVGNMKIKMDVDLKDDAKAYIETKVREKKDDYVEINEILRLNGKNSSGIAKTFVIATDESKAKVITEAYGNGDYSKGHIECDEIVDGPKVDLSTIPLLRVKNELAELTHEASVGRINSDQLETLMSKGLTEEEASEMIIKSILK</sequence>
<organism evidence="3 4">
    <name type="scientific">Oceanotoga teriensis</name>
    <dbReference type="NCBI Taxonomy" id="515440"/>
    <lineage>
        <taxon>Bacteria</taxon>
        <taxon>Thermotogati</taxon>
        <taxon>Thermotogota</taxon>
        <taxon>Thermotogae</taxon>
        <taxon>Petrotogales</taxon>
        <taxon>Petrotogaceae</taxon>
        <taxon>Oceanotoga</taxon>
    </lineage>
</organism>
<comment type="similarity">
    <text evidence="1">Belongs to the iron-sulfur cluster assembly SufBD family.</text>
</comment>
<proteinExistence type="inferred from homology"/>
<accession>A0AA45C857</accession>
<dbReference type="AlphaFoldDB" id="A0AA45C857"/>
<feature type="domain" description="SUF system FeS cluster assembly SufBD core" evidence="2">
    <location>
        <begin position="104"/>
        <end position="316"/>
    </location>
</feature>
<protein>
    <recommendedName>
        <fullName evidence="2">SUF system FeS cluster assembly SufBD core domain-containing protein</fullName>
    </recommendedName>
</protein>
<evidence type="ECO:0000256" key="1">
    <source>
        <dbReference type="ARBA" id="ARBA00043967"/>
    </source>
</evidence>
<dbReference type="EMBL" id="QGGI01000004">
    <property type="protein sequence ID" value="PWJ95717.1"/>
    <property type="molecule type" value="Genomic_DNA"/>
</dbReference>
<evidence type="ECO:0000259" key="2">
    <source>
        <dbReference type="Pfam" id="PF01458"/>
    </source>
</evidence>
<dbReference type="Pfam" id="PF01458">
    <property type="entry name" value="SUFBD_core"/>
    <property type="match status" value="1"/>
</dbReference>
<dbReference type="InterPro" id="IPR055346">
    <property type="entry name" value="Fe-S_cluster_assembly_SufBD"/>
</dbReference>
<evidence type="ECO:0000313" key="4">
    <source>
        <dbReference type="Proteomes" id="UP000245921"/>
    </source>
</evidence>
<dbReference type="RefSeq" id="WP_109604245.1">
    <property type="nucleotide sequence ID" value="NZ_JAMHJO010000008.1"/>
</dbReference>
<dbReference type="InterPro" id="IPR000825">
    <property type="entry name" value="SUF_FeS_clus_asmbl_SufBD_core"/>
</dbReference>
<dbReference type="PANTHER" id="PTHR30508:SF1">
    <property type="entry name" value="UPF0051 PROTEIN ABCI8, CHLOROPLASTIC-RELATED"/>
    <property type="match status" value="1"/>
</dbReference>
<comment type="caution">
    <text evidence="3">The sequence shown here is derived from an EMBL/GenBank/DDBJ whole genome shotgun (WGS) entry which is preliminary data.</text>
</comment>